<dbReference type="PROSITE" id="PS51257">
    <property type="entry name" value="PROKAR_LIPOPROTEIN"/>
    <property type="match status" value="1"/>
</dbReference>
<evidence type="ECO:0000313" key="2">
    <source>
        <dbReference type="Proteomes" id="UP000283587"/>
    </source>
</evidence>
<sequence>MLAKEVSMRILTIMALLALTACDTPTTAEGCPIGLTDIGMAQTRACQQAFHEEMARQRGGTVTRCIGGTGNVSCTTY</sequence>
<organism evidence="1 2">
    <name type="scientific">Paracoccus siganidrum</name>
    <dbReference type="NCBI Taxonomy" id="1276757"/>
    <lineage>
        <taxon>Bacteria</taxon>
        <taxon>Pseudomonadati</taxon>
        <taxon>Pseudomonadota</taxon>
        <taxon>Alphaproteobacteria</taxon>
        <taxon>Rhodobacterales</taxon>
        <taxon>Paracoccaceae</taxon>
        <taxon>Paracoccus</taxon>
    </lineage>
</organism>
<name>A0A418ZUZ2_9RHOB</name>
<evidence type="ECO:0008006" key="3">
    <source>
        <dbReference type="Google" id="ProtNLM"/>
    </source>
</evidence>
<gene>
    <name evidence="1" type="ORF">D3P05_21770</name>
</gene>
<reference evidence="2" key="1">
    <citation type="submission" date="2018-09" db="EMBL/GenBank/DDBJ databases">
        <title>Paracoccus onubensis nov. sp. a moderate halophilic bacterium isolated from Gruta de las Maravillas (Aracena, Spain).</title>
        <authorList>
            <person name="Jurado V."/>
            <person name="Gutierrez-Patricio S."/>
            <person name="Gonzalez-Pimentel J.L."/>
            <person name="Miller A.Z."/>
            <person name="Laiz L."/>
            <person name="Saiz-Jimenez C."/>
        </authorList>
    </citation>
    <scope>NUCLEOTIDE SEQUENCE [LARGE SCALE GENOMIC DNA]</scope>
    <source>
        <strain evidence="2">DSM 26381</strain>
    </source>
</reference>
<dbReference type="EMBL" id="QZEW01000147">
    <property type="protein sequence ID" value="RJL02359.1"/>
    <property type="molecule type" value="Genomic_DNA"/>
</dbReference>
<dbReference type="AlphaFoldDB" id="A0A418ZUZ2"/>
<dbReference type="Proteomes" id="UP000283587">
    <property type="component" value="Unassembled WGS sequence"/>
</dbReference>
<evidence type="ECO:0000313" key="1">
    <source>
        <dbReference type="EMBL" id="RJL02359.1"/>
    </source>
</evidence>
<proteinExistence type="predicted"/>
<protein>
    <recommendedName>
        <fullName evidence="3">Lipoprotein</fullName>
    </recommendedName>
</protein>
<keyword evidence="2" id="KW-1185">Reference proteome</keyword>
<comment type="caution">
    <text evidence="1">The sequence shown here is derived from an EMBL/GenBank/DDBJ whole genome shotgun (WGS) entry which is preliminary data.</text>
</comment>
<accession>A0A418ZUZ2</accession>